<keyword evidence="2" id="KW-1185">Reference proteome</keyword>
<reference evidence="1 2" key="1">
    <citation type="submission" date="2024-07" db="EMBL/GenBank/DDBJ databases">
        <title>The genome sequence of type strain Sediminicola luteus GDMCC 1.2596T.</title>
        <authorList>
            <person name="Liu Y."/>
        </authorList>
    </citation>
    <scope>NUCLEOTIDE SEQUENCE [LARGE SCALE GENOMIC DNA]</scope>
    <source>
        <strain evidence="1 2">GDMCC 1.2596</strain>
    </source>
</reference>
<proteinExistence type="predicted"/>
<evidence type="ECO:0000313" key="2">
    <source>
        <dbReference type="Proteomes" id="UP001549773"/>
    </source>
</evidence>
<accession>A0ABV2TZL8</accession>
<name>A0ABV2TZL8_9FLAO</name>
<dbReference type="EMBL" id="JBEWYP010000010">
    <property type="protein sequence ID" value="MET7030702.1"/>
    <property type="molecule type" value="Genomic_DNA"/>
</dbReference>
<sequence length="864" mass="86945">TGKIISLVDGGSVTINADDADSDPTNEIQTLSSTDGSVTLVKTGDDYDLSVAVADGTETKVNAGANVTVAGDGSIATPYVVSVATLDDADADPTNELITSANLTGTDLNIIDAGGTTTIDLSSLNNSGTDDQTLTLVGNNLSIEDGNTVVLPTADGTETKVNAGTNVTVAGNGSIATPYVVSVATLDDADSDPTNELSDLNLAANILTLTNPATGGNQVDLSSYVNTDTQDLSIDGTGKIISLVDGGSVTINADDADADPTNEIQTLSSTDGSVTLVKTGDDYDLSVAVVDGTETKVNAGTNVSVAGDGSIATPYVVSVATLDDADADPSNELITSANLTGTDLNIIDAGGTTTIDLSSLNNSGTDDQTLTLVGNNLSIEDGNTVVLPTADGTETKVTAGTNVTVAGTGSTASPYVVSVASLNDADADPNNELQTVSRTGSDVTLSNGGGTVSINDADSVIGNETITSMTFSGSTLTVNEGGNTPKTVNLGALNTDDQKIDKFVLNGTTLELSVEDDGEADKTVNLNGTFATDAELAASDAADLDKVVGNEVTNATDATLIRSGSGTTASPYTLDVATGGITSTEILDGTVATVDLANNAVTGAKILDGTVATADLANNSVTSAKIVDGTIATADIASTGNNKVLVTSPAGIVEWIDKSALVPTTTVSNTSTVNTLTTTVNSVTGTGVNIINSNALSLSGSNLTSTVNGVASAALNLSSFLDNTDDQTAAEVNVVTPVDVDGDGTTEATVEDVIQDIAPIVSKAARIFYPPSIAVDASTNGTFTIDLYAQYIAQYGSPTVGSAGAPAALPTYTAAELYYYVTYADPTVFNTGTMSIAADGKLTYTIIGQPSDYNSLINVVFVVK</sequence>
<dbReference type="Proteomes" id="UP001549773">
    <property type="component" value="Unassembled WGS sequence"/>
</dbReference>
<dbReference type="RefSeq" id="WP_354619487.1">
    <property type="nucleotide sequence ID" value="NZ_JBEWYP010000010.1"/>
</dbReference>
<gene>
    <name evidence="1" type="ORF">ABXZ32_14940</name>
</gene>
<feature type="non-terminal residue" evidence="1">
    <location>
        <position position="1"/>
    </location>
</feature>
<organism evidence="1 2">
    <name type="scientific">Sediminicola luteus</name>
    <dbReference type="NCBI Taxonomy" id="319238"/>
    <lineage>
        <taxon>Bacteria</taxon>
        <taxon>Pseudomonadati</taxon>
        <taxon>Bacteroidota</taxon>
        <taxon>Flavobacteriia</taxon>
        <taxon>Flavobacteriales</taxon>
        <taxon>Flavobacteriaceae</taxon>
        <taxon>Sediminicola</taxon>
    </lineage>
</organism>
<protein>
    <submittedName>
        <fullName evidence="1">Uncharacterized protein</fullName>
    </submittedName>
</protein>
<comment type="caution">
    <text evidence="1">The sequence shown here is derived from an EMBL/GenBank/DDBJ whole genome shotgun (WGS) entry which is preliminary data.</text>
</comment>
<evidence type="ECO:0000313" key="1">
    <source>
        <dbReference type="EMBL" id="MET7030702.1"/>
    </source>
</evidence>